<evidence type="ECO:0000256" key="1">
    <source>
        <dbReference type="ARBA" id="ARBA00004141"/>
    </source>
</evidence>
<feature type="compositionally biased region" description="Basic and acidic residues" evidence="6">
    <location>
        <begin position="7"/>
        <end position="21"/>
    </location>
</feature>
<evidence type="ECO:0000313" key="9">
    <source>
        <dbReference type="Proteomes" id="UP001056035"/>
    </source>
</evidence>
<dbReference type="PANTHER" id="PTHR43229:SF2">
    <property type="entry name" value="NODULATION PROTEIN J"/>
    <property type="match status" value="1"/>
</dbReference>
<evidence type="ECO:0000256" key="5">
    <source>
        <dbReference type="RuleBase" id="RU361157"/>
    </source>
</evidence>
<feature type="transmembrane region" description="Helical" evidence="5">
    <location>
        <begin position="93"/>
        <end position="113"/>
    </location>
</feature>
<accession>A0ABY5DTN1</accession>
<evidence type="ECO:0000259" key="7">
    <source>
        <dbReference type="PROSITE" id="PS51012"/>
    </source>
</evidence>
<name>A0ABY5DTN1_9ACTN</name>
<keyword evidence="5" id="KW-0813">Transport</keyword>
<dbReference type="InterPro" id="IPR000412">
    <property type="entry name" value="ABC_2_transport"/>
</dbReference>
<dbReference type="PANTHER" id="PTHR43229">
    <property type="entry name" value="NODULATION PROTEIN J"/>
    <property type="match status" value="1"/>
</dbReference>
<reference evidence="8 9" key="1">
    <citation type="submission" date="2022-06" db="EMBL/GenBank/DDBJ databases">
        <title>Paraconexibacter antarcticus.</title>
        <authorList>
            <person name="Kim C.S."/>
        </authorList>
    </citation>
    <scope>NUCLEOTIDE SEQUENCE [LARGE SCALE GENOMIC DNA]</scope>
    <source>
        <strain evidence="8 9">02-257</strain>
    </source>
</reference>
<evidence type="ECO:0000256" key="2">
    <source>
        <dbReference type="ARBA" id="ARBA00022692"/>
    </source>
</evidence>
<sequence>MATPSEPARRGDEPPGRDPARDPSPPGEASRRLRRIEWDAITGVMMREVINFGAAWKQGVFASTVQPVVYLLAFGLGFGQLVHRVDGHDYIDYVSTGTVATAVLFSTAFNAMFGSFVKREFQRTYDAILSTPVDVEELVTAEVLWLAVRGGLFGSVPILVGIAFGLDPAWTTIFVPLVAMLTGFGFAASGTLISAVVGSIDDFSYVTSALFTPLFLVAGTFFPLTGLPLAFRILAELNPLHHCVELVRDCTFGDVDPTDLARVGALVLFAALMWWGAVDRTRRRLIA</sequence>
<feature type="region of interest" description="Disordered" evidence="6">
    <location>
        <begin position="1"/>
        <end position="29"/>
    </location>
</feature>
<proteinExistence type="inferred from homology"/>
<feature type="transmembrane region" description="Helical" evidence="5">
    <location>
        <begin position="209"/>
        <end position="231"/>
    </location>
</feature>
<comment type="similarity">
    <text evidence="5">Belongs to the ABC-2 integral membrane protein family.</text>
</comment>
<feature type="domain" description="ABC transmembrane type-2" evidence="7">
    <location>
        <begin position="58"/>
        <end position="284"/>
    </location>
</feature>
<keyword evidence="3 5" id="KW-1133">Transmembrane helix</keyword>
<keyword evidence="4 5" id="KW-0472">Membrane</keyword>
<dbReference type="Pfam" id="PF01061">
    <property type="entry name" value="ABC2_membrane"/>
    <property type="match status" value="1"/>
</dbReference>
<keyword evidence="5" id="KW-1003">Cell membrane</keyword>
<dbReference type="InterPro" id="IPR013525">
    <property type="entry name" value="ABC2_TM"/>
</dbReference>
<feature type="transmembrane region" description="Helical" evidence="5">
    <location>
        <begin position="172"/>
        <end position="197"/>
    </location>
</feature>
<feature type="transmembrane region" description="Helical" evidence="5">
    <location>
        <begin position="260"/>
        <end position="278"/>
    </location>
</feature>
<keyword evidence="9" id="KW-1185">Reference proteome</keyword>
<dbReference type="Proteomes" id="UP001056035">
    <property type="component" value="Chromosome"/>
</dbReference>
<dbReference type="InterPro" id="IPR051784">
    <property type="entry name" value="Nod_factor_ABC_transporter"/>
</dbReference>
<evidence type="ECO:0000313" key="8">
    <source>
        <dbReference type="EMBL" id="UTI64077.1"/>
    </source>
</evidence>
<organism evidence="8 9">
    <name type="scientific">Paraconexibacter antarcticus</name>
    <dbReference type="NCBI Taxonomy" id="2949664"/>
    <lineage>
        <taxon>Bacteria</taxon>
        <taxon>Bacillati</taxon>
        <taxon>Actinomycetota</taxon>
        <taxon>Thermoleophilia</taxon>
        <taxon>Solirubrobacterales</taxon>
        <taxon>Paraconexibacteraceae</taxon>
        <taxon>Paraconexibacter</taxon>
    </lineage>
</organism>
<keyword evidence="2 5" id="KW-0812">Transmembrane</keyword>
<dbReference type="PROSITE" id="PS51012">
    <property type="entry name" value="ABC_TM2"/>
    <property type="match status" value="1"/>
</dbReference>
<dbReference type="PRINTS" id="PR00164">
    <property type="entry name" value="ABC2TRNSPORT"/>
</dbReference>
<feature type="transmembrane region" description="Helical" evidence="5">
    <location>
        <begin position="60"/>
        <end position="81"/>
    </location>
</feature>
<dbReference type="RefSeq" id="WP_254570790.1">
    <property type="nucleotide sequence ID" value="NZ_CP098502.1"/>
</dbReference>
<evidence type="ECO:0000256" key="6">
    <source>
        <dbReference type="SAM" id="MobiDB-lite"/>
    </source>
</evidence>
<comment type="subcellular location">
    <subcellularLocation>
        <location evidence="5">Cell membrane</location>
        <topology evidence="5">Multi-pass membrane protein</topology>
    </subcellularLocation>
    <subcellularLocation>
        <location evidence="1">Membrane</location>
        <topology evidence="1">Multi-pass membrane protein</topology>
    </subcellularLocation>
</comment>
<gene>
    <name evidence="8" type="ORF">NBH00_22410</name>
</gene>
<dbReference type="InterPro" id="IPR047817">
    <property type="entry name" value="ABC2_TM_bact-type"/>
</dbReference>
<protein>
    <recommendedName>
        <fullName evidence="5">Transport permease protein</fullName>
    </recommendedName>
</protein>
<evidence type="ECO:0000256" key="4">
    <source>
        <dbReference type="ARBA" id="ARBA00023136"/>
    </source>
</evidence>
<evidence type="ECO:0000256" key="3">
    <source>
        <dbReference type="ARBA" id="ARBA00022989"/>
    </source>
</evidence>
<feature type="transmembrane region" description="Helical" evidence="5">
    <location>
        <begin position="143"/>
        <end position="166"/>
    </location>
</feature>
<dbReference type="EMBL" id="CP098502">
    <property type="protein sequence ID" value="UTI64077.1"/>
    <property type="molecule type" value="Genomic_DNA"/>
</dbReference>